<name>A0ABD5QJ34_9EURY</name>
<keyword evidence="3" id="KW-1185">Reference proteome</keyword>
<feature type="compositionally biased region" description="Basic and acidic residues" evidence="1">
    <location>
        <begin position="30"/>
        <end position="44"/>
    </location>
</feature>
<protein>
    <submittedName>
        <fullName evidence="2">Uncharacterized protein</fullName>
    </submittedName>
</protein>
<accession>A0ABD5QJ34</accession>
<evidence type="ECO:0000313" key="2">
    <source>
        <dbReference type="EMBL" id="MFC4989610.1"/>
    </source>
</evidence>
<evidence type="ECO:0000256" key="1">
    <source>
        <dbReference type="SAM" id="MobiDB-lite"/>
    </source>
</evidence>
<dbReference type="Proteomes" id="UP001595925">
    <property type="component" value="Unassembled WGS sequence"/>
</dbReference>
<feature type="compositionally biased region" description="Basic and acidic residues" evidence="1">
    <location>
        <begin position="52"/>
        <end position="61"/>
    </location>
</feature>
<comment type="caution">
    <text evidence="2">The sequence shown here is derived from an EMBL/GenBank/DDBJ whole genome shotgun (WGS) entry which is preliminary data.</text>
</comment>
<dbReference type="RefSeq" id="WP_224829636.1">
    <property type="nucleotide sequence ID" value="NZ_JAIVEF010000023.1"/>
</dbReference>
<feature type="region of interest" description="Disordered" evidence="1">
    <location>
        <begin position="1"/>
        <end position="82"/>
    </location>
</feature>
<dbReference type="AlphaFoldDB" id="A0ABD5QJ34"/>
<evidence type="ECO:0000313" key="3">
    <source>
        <dbReference type="Proteomes" id="UP001595925"/>
    </source>
</evidence>
<sequence>MGWSDRHETEDEPDDNHEQVLEEEFDEWVQEGKESGPWGRKETQSDAGAAAKTREGPHMSEESPIPGSPSRAVSEDPLSMTQCPRCDSRRFVSKKLVYEEFHYSEGGDLERHQNRVRAEFEYTCIDCDKRFHELPKGARSYYREVTVLREDLRHAIRVQTRAWLASVGDRLRGLFSRGE</sequence>
<proteinExistence type="predicted"/>
<reference evidence="2 3" key="1">
    <citation type="journal article" date="2019" name="Int. J. Syst. Evol. Microbiol.">
        <title>The Global Catalogue of Microorganisms (GCM) 10K type strain sequencing project: providing services to taxonomists for standard genome sequencing and annotation.</title>
        <authorList>
            <consortium name="The Broad Institute Genomics Platform"/>
            <consortium name="The Broad Institute Genome Sequencing Center for Infectious Disease"/>
            <person name="Wu L."/>
            <person name="Ma J."/>
        </authorList>
    </citation>
    <scope>NUCLEOTIDE SEQUENCE [LARGE SCALE GENOMIC DNA]</scope>
    <source>
        <strain evidence="2 3">CGMCC 1.15824</strain>
    </source>
</reference>
<gene>
    <name evidence="2" type="ORF">ACFPFO_17960</name>
</gene>
<feature type="compositionally biased region" description="Acidic residues" evidence="1">
    <location>
        <begin position="10"/>
        <end position="29"/>
    </location>
</feature>
<organism evidence="2 3">
    <name type="scientific">Saliphagus infecundisoli</name>
    <dbReference type="NCBI Taxonomy" id="1849069"/>
    <lineage>
        <taxon>Archaea</taxon>
        <taxon>Methanobacteriati</taxon>
        <taxon>Methanobacteriota</taxon>
        <taxon>Stenosarchaea group</taxon>
        <taxon>Halobacteria</taxon>
        <taxon>Halobacteriales</taxon>
        <taxon>Natrialbaceae</taxon>
        <taxon>Saliphagus</taxon>
    </lineage>
</organism>
<dbReference type="EMBL" id="JBHSJG010000050">
    <property type="protein sequence ID" value="MFC4989610.1"/>
    <property type="molecule type" value="Genomic_DNA"/>
</dbReference>